<proteinExistence type="predicted"/>
<evidence type="ECO:0000313" key="1">
    <source>
        <dbReference type="EMBL" id="MBX36548.1"/>
    </source>
</evidence>
<organism evidence="1">
    <name type="scientific">Rhizophora mucronata</name>
    <name type="common">Asiatic mangrove</name>
    <dbReference type="NCBI Taxonomy" id="61149"/>
    <lineage>
        <taxon>Eukaryota</taxon>
        <taxon>Viridiplantae</taxon>
        <taxon>Streptophyta</taxon>
        <taxon>Embryophyta</taxon>
        <taxon>Tracheophyta</taxon>
        <taxon>Spermatophyta</taxon>
        <taxon>Magnoliopsida</taxon>
        <taxon>eudicotyledons</taxon>
        <taxon>Gunneridae</taxon>
        <taxon>Pentapetalae</taxon>
        <taxon>rosids</taxon>
        <taxon>fabids</taxon>
        <taxon>Malpighiales</taxon>
        <taxon>Rhizophoraceae</taxon>
        <taxon>Rhizophora</taxon>
    </lineage>
</organism>
<accession>A0A2P2N266</accession>
<dbReference type="EMBL" id="GGEC01056064">
    <property type="protein sequence ID" value="MBX36548.1"/>
    <property type="molecule type" value="Transcribed_RNA"/>
</dbReference>
<dbReference type="AlphaFoldDB" id="A0A2P2N266"/>
<name>A0A2P2N266_RHIMU</name>
<protein>
    <submittedName>
        <fullName evidence="1">Uncharacterized protein</fullName>
    </submittedName>
</protein>
<reference evidence="1" key="1">
    <citation type="submission" date="2018-02" db="EMBL/GenBank/DDBJ databases">
        <title>Rhizophora mucronata_Transcriptome.</title>
        <authorList>
            <person name="Meera S.P."/>
            <person name="Sreeshan A."/>
            <person name="Augustine A."/>
        </authorList>
    </citation>
    <scope>NUCLEOTIDE SEQUENCE</scope>
    <source>
        <tissue evidence="1">Leaf</tissue>
    </source>
</reference>
<sequence>MRSQTLFDINIGTPGPRDCLFCAISIKVLYHSLLLLSLKFVV</sequence>